<dbReference type="RefSeq" id="WP_344989483.1">
    <property type="nucleotide sequence ID" value="NZ_BAAAXV010000005.1"/>
</dbReference>
<organism evidence="1 2">
    <name type="scientific">Nonomuraea helvata</name>
    <dbReference type="NCBI Taxonomy" id="37484"/>
    <lineage>
        <taxon>Bacteria</taxon>
        <taxon>Bacillati</taxon>
        <taxon>Actinomycetota</taxon>
        <taxon>Actinomycetes</taxon>
        <taxon>Streptosporangiales</taxon>
        <taxon>Streptosporangiaceae</taxon>
        <taxon>Nonomuraea</taxon>
    </lineage>
</organism>
<keyword evidence="2" id="KW-1185">Reference proteome</keyword>
<evidence type="ECO:0000313" key="1">
    <source>
        <dbReference type="EMBL" id="MFB9625887.1"/>
    </source>
</evidence>
<dbReference type="GO" id="GO:0006508">
    <property type="term" value="P:proteolysis"/>
    <property type="evidence" value="ECO:0007669"/>
    <property type="project" value="UniProtKB-KW"/>
</dbReference>
<proteinExistence type="predicted"/>
<comment type="caution">
    <text evidence="1">The sequence shown here is derived from an EMBL/GenBank/DDBJ whole genome shotgun (WGS) entry which is preliminary data.</text>
</comment>
<gene>
    <name evidence="1" type="ORF">ACFFSA_22615</name>
</gene>
<protein>
    <submittedName>
        <fullName evidence="1">Clp protease N-terminal domain-containing protein</fullName>
    </submittedName>
</protein>
<keyword evidence="1" id="KW-0645">Protease</keyword>
<name>A0ABV5S2J4_9ACTN</name>
<dbReference type="Gene3D" id="1.10.1780.10">
    <property type="entry name" value="Clp, N-terminal domain"/>
    <property type="match status" value="1"/>
</dbReference>
<dbReference type="GO" id="GO:0008233">
    <property type="term" value="F:peptidase activity"/>
    <property type="evidence" value="ECO:0007669"/>
    <property type="project" value="UniProtKB-KW"/>
</dbReference>
<keyword evidence="1" id="KW-0378">Hydrolase</keyword>
<dbReference type="InterPro" id="IPR036628">
    <property type="entry name" value="Clp_N_dom_sf"/>
</dbReference>
<reference evidence="1 2" key="1">
    <citation type="submission" date="2024-09" db="EMBL/GenBank/DDBJ databases">
        <authorList>
            <person name="Sun Q."/>
            <person name="Mori K."/>
        </authorList>
    </citation>
    <scope>NUCLEOTIDE SEQUENCE [LARGE SCALE GENOMIC DNA]</scope>
    <source>
        <strain evidence="1 2">JCM 3143</strain>
    </source>
</reference>
<accession>A0ABV5S2J4</accession>
<sequence>MFARFTEGARRAVVKAGISALDAGRSALDADLLLLGVAEVRPFSLSSFTASAADVRARVDVGDTRSLLATFGIDLDAVHRRTRTGLDAPGLWHLRRSRLRPLRVTLYGPLGEIPLAMHARKAIEVAMWWRPGPVTGEGLLWGLLADHANGAAKILRDVGVDHSALVREVRMPARRSA</sequence>
<dbReference type="Proteomes" id="UP001589532">
    <property type="component" value="Unassembled WGS sequence"/>
</dbReference>
<dbReference type="EMBL" id="JBHMBW010000020">
    <property type="protein sequence ID" value="MFB9625887.1"/>
    <property type="molecule type" value="Genomic_DNA"/>
</dbReference>
<evidence type="ECO:0000313" key="2">
    <source>
        <dbReference type="Proteomes" id="UP001589532"/>
    </source>
</evidence>